<name>X1HVW9_9ZZZZ</name>
<dbReference type="AlphaFoldDB" id="X1HVW9"/>
<gene>
    <name evidence="1" type="ORF">S03H2_40603</name>
</gene>
<sequence length="251" mass="29712">MEIINENYMIIILQYKETKKYNLESYYISLMGDSEFFNIIKENAIVKKKKVNVKFDNIPKIINDSFIDIAKINHNKELDENIKFFYPIDFSEIKRVVQIHVVGKSTENETVKYLNKSPGLILLYKYMGPITLTKEFVKLVRQKFNALIKDSKNILSSFLTYKIIFSGETEYLIDIINHNYFIVQFEFSHENADPNDFRRFLLRIKRRKRGKDSLVALDLSIRAGIKKFIFGNTTLSYPGTLEYIDKLEKYY</sequence>
<proteinExistence type="predicted"/>
<accession>X1HVW9</accession>
<comment type="caution">
    <text evidence="1">The sequence shown here is derived from an EMBL/GenBank/DDBJ whole genome shotgun (WGS) entry which is preliminary data.</text>
</comment>
<protein>
    <submittedName>
        <fullName evidence="1">Uncharacterized protein</fullName>
    </submittedName>
</protein>
<reference evidence="1" key="1">
    <citation type="journal article" date="2014" name="Front. Microbiol.">
        <title>High frequency of phylogenetically diverse reductive dehalogenase-homologous genes in deep subseafloor sedimentary metagenomes.</title>
        <authorList>
            <person name="Kawai M."/>
            <person name="Futagami T."/>
            <person name="Toyoda A."/>
            <person name="Takaki Y."/>
            <person name="Nishi S."/>
            <person name="Hori S."/>
            <person name="Arai W."/>
            <person name="Tsubouchi T."/>
            <person name="Morono Y."/>
            <person name="Uchiyama I."/>
            <person name="Ito T."/>
            <person name="Fujiyama A."/>
            <person name="Inagaki F."/>
            <person name="Takami H."/>
        </authorList>
    </citation>
    <scope>NUCLEOTIDE SEQUENCE</scope>
    <source>
        <strain evidence="1">Expedition CK06-06</strain>
    </source>
</reference>
<dbReference type="EMBL" id="BARU01025184">
    <property type="protein sequence ID" value="GAH57949.1"/>
    <property type="molecule type" value="Genomic_DNA"/>
</dbReference>
<evidence type="ECO:0000313" key="1">
    <source>
        <dbReference type="EMBL" id="GAH57949.1"/>
    </source>
</evidence>
<feature type="non-terminal residue" evidence="1">
    <location>
        <position position="251"/>
    </location>
</feature>
<organism evidence="1">
    <name type="scientific">marine sediment metagenome</name>
    <dbReference type="NCBI Taxonomy" id="412755"/>
    <lineage>
        <taxon>unclassified sequences</taxon>
        <taxon>metagenomes</taxon>
        <taxon>ecological metagenomes</taxon>
    </lineage>
</organism>